<sequence length="121" mass="13413">MLYTANFDQADIFKHNREMFNKKATELTAQHARTTQVRQSKPLIEANVSEGDNVVDDEADLATQDTQGAEALQTIESVSSDDSFSDGISSSEGESDDSAADGNNNDDENDFEQPTKRRRHE</sequence>
<protein>
    <submittedName>
        <fullName evidence="2">Uncharacterized protein</fullName>
    </submittedName>
</protein>
<dbReference type="Proteomes" id="UP000282087">
    <property type="component" value="Unassembled WGS sequence"/>
</dbReference>
<feature type="region of interest" description="Disordered" evidence="1">
    <location>
        <begin position="30"/>
        <end position="54"/>
    </location>
</feature>
<organism evidence="2 4">
    <name type="scientific">Peronospora effusa</name>
    <dbReference type="NCBI Taxonomy" id="542832"/>
    <lineage>
        <taxon>Eukaryota</taxon>
        <taxon>Sar</taxon>
        <taxon>Stramenopiles</taxon>
        <taxon>Oomycota</taxon>
        <taxon>Peronosporomycetes</taxon>
        <taxon>Peronosporales</taxon>
        <taxon>Peronosporaceae</taxon>
        <taxon>Peronospora</taxon>
    </lineage>
</organism>
<feature type="compositionally biased region" description="Polar residues" evidence="1">
    <location>
        <begin position="30"/>
        <end position="39"/>
    </location>
</feature>
<evidence type="ECO:0000256" key="1">
    <source>
        <dbReference type="SAM" id="MobiDB-lite"/>
    </source>
</evidence>
<dbReference type="AlphaFoldDB" id="A0A3M6V9B9"/>
<gene>
    <name evidence="3" type="ORF">DD237_007084</name>
    <name evidence="2" type="ORF">DD238_007300</name>
</gene>
<evidence type="ECO:0000313" key="3">
    <source>
        <dbReference type="EMBL" id="RQM12204.1"/>
    </source>
</evidence>
<evidence type="ECO:0000313" key="5">
    <source>
        <dbReference type="Proteomes" id="UP000286097"/>
    </source>
</evidence>
<comment type="caution">
    <text evidence="2">The sequence shown here is derived from an EMBL/GenBank/DDBJ whole genome shotgun (WGS) entry which is preliminary data.</text>
</comment>
<feature type="compositionally biased region" description="Acidic residues" evidence="1">
    <location>
        <begin position="93"/>
        <end position="111"/>
    </location>
</feature>
<dbReference type="Proteomes" id="UP000286097">
    <property type="component" value="Unassembled WGS sequence"/>
</dbReference>
<keyword evidence="4" id="KW-1185">Reference proteome</keyword>
<evidence type="ECO:0000313" key="2">
    <source>
        <dbReference type="EMBL" id="RMX62957.1"/>
    </source>
</evidence>
<feature type="region of interest" description="Disordered" evidence="1">
    <location>
        <begin position="73"/>
        <end position="121"/>
    </location>
</feature>
<dbReference type="EMBL" id="QKXF01000353">
    <property type="protein sequence ID" value="RQM12204.1"/>
    <property type="molecule type" value="Genomic_DNA"/>
</dbReference>
<proteinExistence type="predicted"/>
<dbReference type="VEuPathDB" id="FungiDB:DD237_007084"/>
<evidence type="ECO:0000313" key="4">
    <source>
        <dbReference type="Proteomes" id="UP000282087"/>
    </source>
</evidence>
<name>A0A3M6V9B9_9STRA</name>
<feature type="compositionally biased region" description="Low complexity" evidence="1">
    <location>
        <begin position="76"/>
        <end position="92"/>
    </location>
</feature>
<dbReference type="EMBL" id="QLLG01000474">
    <property type="protein sequence ID" value="RMX62957.1"/>
    <property type="molecule type" value="Genomic_DNA"/>
</dbReference>
<reference evidence="4 5" key="1">
    <citation type="submission" date="2018-06" db="EMBL/GenBank/DDBJ databases">
        <title>Comparative genomics of downy mildews reveals potential adaptations to biotrophy.</title>
        <authorList>
            <person name="Fletcher K."/>
            <person name="Klosterman S.J."/>
            <person name="Derevnina L."/>
            <person name="Martin F."/>
            <person name="Koike S."/>
            <person name="Reyes Chin-Wo S."/>
            <person name="Mou B."/>
            <person name="Michelmore R."/>
        </authorList>
    </citation>
    <scope>NUCLEOTIDE SEQUENCE [LARGE SCALE GENOMIC DNA]</scope>
    <source>
        <strain evidence="3 5">R13</strain>
        <strain evidence="2 4">R14</strain>
    </source>
</reference>
<accession>A0A3M6V9B9</accession>